<accession>A0A2M7G4N7</accession>
<dbReference type="AlphaFoldDB" id="A0A2M7G4N7"/>
<proteinExistence type="predicted"/>
<evidence type="ECO:0000313" key="2">
    <source>
        <dbReference type="Proteomes" id="UP000231019"/>
    </source>
</evidence>
<comment type="caution">
    <text evidence="1">The sequence shown here is derived from an EMBL/GenBank/DDBJ whole genome shotgun (WGS) entry which is preliminary data.</text>
</comment>
<dbReference type="Proteomes" id="UP000231019">
    <property type="component" value="Unassembled WGS sequence"/>
</dbReference>
<evidence type="ECO:0000313" key="1">
    <source>
        <dbReference type="EMBL" id="PIW16876.1"/>
    </source>
</evidence>
<dbReference type="EMBL" id="PFFQ01000034">
    <property type="protein sequence ID" value="PIW16876.1"/>
    <property type="molecule type" value="Genomic_DNA"/>
</dbReference>
<reference evidence="1 2" key="1">
    <citation type="submission" date="2017-09" db="EMBL/GenBank/DDBJ databases">
        <title>Depth-based differentiation of microbial function through sediment-hosted aquifers and enrichment of novel symbionts in the deep terrestrial subsurface.</title>
        <authorList>
            <person name="Probst A.J."/>
            <person name="Ladd B."/>
            <person name="Jarett J.K."/>
            <person name="Geller-Mcgrath D.E."/>
            <person name="Sieber C.M."/>
            <person name="Emerson J.B."/>
            <person name="Anantharaman K."/>
            <person name="Thomas B.C."/>
            <person name="Malmstrom R."/>
            <person name="Stieglmeier M."/>
            <person name="Klingl A."/>
            <person name="Woyke T."/>
            <person name="Ryan C.M."/>
            <person name="Banfield J.F."/>
        </authorList>
    </citation>
    <scope>NUCLEOTIDE SEQUENCE [LARGE SCALE GENOMIC DNA]</scope>
    <source>
        <strain evidence="1">CG17_big_fil_post_rev_8_21_14_2_50_48_46</strain>
    </source>
</reference>
<gene>
    <name evidence="1" type="ORF">COW36_11380</name>
</gene>
<protein>
    <submittedName>
        <fullName evidence="1">Uncharacterized protein</fullName>
    </submittedName>
</protein>
<organism evidence="1 2">
    <name type="scientific">bacterium (Candidatus Blackallbacteria) CG17_big_fil_post_rev_8_21_14_2_50_48_46</name>
    <dbReference type="NCBI Taxonomy" id="2014261"/>
    <lineage>
        <taxon>Bacteria</taxon>
        <taxon>Candidatus Blackallbacteria</taxon>
    </lineage>
</organism>
<sequence length="98" mass="11702">MFVKLQESLSTHLQLSFHLSSRWLKEHPFFSLQLPLPSETASEQLEPTMRQALHFWLQDQPNLLCEQPELRLKGQDFPHILKVNPFRPLLLWLKLFQL</sequence>
<name>A0A2M7G4N7_9BACT</name>